<proteinExistence type="predicted"/>
<evidence type="ECO:0000313" key="2">
    <source>
        <dbReference type="Proteomes" id="UP001596142"/>
    </source>
</evidence>
<comment type="caution">
    <text evidence="1">The sequence shown here is derived from an EMBL/GenBank/DDBJ whole genome shotgun (WGS) entry which is preliminary data.</text>
</comment>
<accession>A0ABW0YNN3</accession>
<dbReference type="Proteomes" id="UP001596142">
    <property type="component" value="Unassembled WGS sequence"/>
</dbReference>
<gene>
    <name evidence="1" type="ORF">ACFPU1_04300</name>
</gene>
<reference evidence="2" key="1">
    <citation type="journal article" date="2019" name="Int. J. Syst. Evol. Microbiol.">
        <title>The Global Catalogue of Microorganisms (GCM) 10K type strain sequencing project: providing services to taxonomists for standard genome sequencing and annotation.</title>
        <authorList>
            <consortium name="The Broad Institute Genomics Platform"/>
            <consortium name="The Broad Institute Genome Sequencing Center for Infectious Disease"/>
            <person name="Wu L."/>
            <person name="Ma J."/>
        </authorList>
    </citation>
    <scope>NUCLEOTIDE SEQUENCE [LARGE SCALE GENOMIC DNA]</scope>
    <source>
        <strain evidence="2">CECT 7184</strain>
    </source>
</reference>
<evidence type="ECO:0000313" key="1">
    <source>
        <dbReference type="EMBL" id="MFC5711989.1"/>
    </source>
</evidence>
<sequence length="80" mass="9811">MAARLCKLIKMEMDGREVFRMANFKKAQSFYCNSCFKDFEQGELVYFYQTRKHYYCHDCADDQKDRKLETHIYQDLKKEM</sequence>
<keyword evidence="2" id="KW-1185">Reference proteome</keyword>
<organism evidence="1 2">
    <name type="scientific">Thalassorhabdus alkalitolerans</name>
    <dbReference type="NCBI Taxonomy" id="2282697"/>
    <lineage>
        <taxon>Bacteria</taxon>
        <taxon>Bacillati</taxon>
        <taxon>Bacillota</taxon>
        <taxon>Bacilli</taxon>
        <taxon>Bacillales</taxon>
        <taxon>Bacillaceae</taxon>
        <taxon>Thalassorhabdus</taxon>
    </lineage>
</organism>
<dbReference type="EMBL" id="JBHSOZ010000003">
    <property type="protein sequence ID" value="MFC5711989.1"/>
    <property type="molecule type" value="Genomic_DNA"/>
</dbReference>
<name>A0ABW0YNN3_9BACI</name>
<protein>
    <submittedName>
        <fullName evidence="1">Uncharacterized protein</fullName>
    </submittedName>
</protein>
<dbReference type="RefSeq" id="WP_385943739.1">
    <property type="nucleotide sequence ID" value="NZ_JBHSPG010000023.1"/>
</dbReference>